<accession>A0ABU1M638</accession>
<proteinExistence type="predicted"/>
<comment type="caution">
    <text evidence="1">The sequence shown here is derived from an EMBL/GenBank/DDBJ whole genome shotgun (WGS) entry which is preliminary data.</text>
</comment>
<name>A0ABU1M638_9HYPH</name>
<keyword evidence="2" id="KW-1185">Reference proteome</keyword>
<dbReference type="RefSeq" id="WP_310010689.1">
    <property type="nucleotide sequence ID" value="NZ_JAVDQT010000001.1"/>
</dbReference>
<sequence length="169" mass="18536">MKTRKMDERREARVRLAFCLQMKHDIVSAEIAEVMGYTEKQYLQWLKVIGRDEKALIKPSAADTALQRLQSELNKLIDAEELPDKGKAEALMALAKAVKTVGELATETGAVETSNDTGLVGLVEVKAALARIDRRINELAKRRAREILGGGLDAKSDHGTGQRVVVQGA</sequence>
<dbReference type="EMBL" id="JAVDQT010000001">
    <property type="protein sequence ID" value="MDR6431489.1"/>
    <property type="molecule type" value="Genomic_DNA"/>
</dbReference>
<protein>
    <recommendedName>
        <fullName evidence="3">Terminase</fullName>
    </recommendedName>
</protein>
<gene>
    <name evidence="1" type="ORF">J2782_001194</name>
</gene>
<organism evidence="1 2">
    <name type="scientific">Brucella pseudogrignonensis</name>
    <dbReference type="NCBI Taxonomy" id="419475"/>
    <lineage>
        <taxon>Bacteria</taxon>
        <taxon>Pseudomonadati</taxon>
        <taxon>Pseudomonadota</taxon>
        <taxon>Alphaproteobacteria</taxon>
        <taxon>Hyphomicrobiales</taxon>
        <taxon>Brucellaceae</taxon>
        <taxon>Brucella/Ochrobactrum group</taxon>
        <taxon>Brucella</taxon>
    </lineage>
</organism>
<reference evidence="1 2" key="1">
    <citation type="submission" date="2023-07" db="EMBL/GenBank/DDBJ databases">
        <title>Sorghum-associated microbial communities from plants grown in Nebraska, USA.</title>
        <authorList>
            <person name="Schachtman D."/>
        </authorList>
    </citation>
    <scope>NUCLEOTIDE SEQUENCE [LARGE SCALE GENOMIC DNA]</scope>
    <source>
        <strain evidence="1 2">DS1730</strain>
    </source>
</reference>
<evidence type="ECO:0000313" key="1">
    <source>
        <dbReference type="EMBL" id="MDR6431489.1"/>
    </source>
</evidence>
<dbReference type="Proteomes" id="UP001184614">
    <property type="component" value="Unassembled WGS sequence"/>
</dbReference>
<evidence type="ECO:0000313" key="2">
    <source>
        <dbReference type="Proteomes" id="UP001184614"/>
    </source>
</evidence>
<evidence type="ECO:0008006" key="3">
    <source>
        <dbReference type="Google" id="ProtNLM"/>
    </source>
</evidence>